<dbReference type="PANTHER" id="PTHR10150:SF0">
    <property type="entry name" value="DNA REPAIR ENDONUCLEASE XPF"/>
    <property type="match status" value="1"/>
</dbReference>
<dbReference type="Gene3D" id="1.10.150.20">
    <property type="entry name" value="5' to 3' exonuclease, C-terminal subdomain"/>
    <property type="match status" value="1"/>
</dbReference>
<dbReference type="GO" id="GO:0000110">
    <property type="term" value="C:nucleotide-excision repair factor 1 complex"/>
    <property type="evidence" value="ECO:0007669"/>
    <property type="project" value="TreeGrafter"/>
</dbReference>
<dbReference type="CDD" id="cd20078">
    <property type="entry name" value="XPF_nuclease_XPF_euk"/>
    <property type="match status" value="1"/>
</dbReference>
<feature type="compositionally biased region" description="Low complexity" evidence="10">
    <location>
        <begin position="559"/>
        <end position="568"/>
    </location>
</feature>
<dbReference type="InterPro" id="IPR010994">
    <property type="entry name" value="RuvA_2-like"/>
</dbReference>
<dbReference type="InterPro" id="IPR047520">
    <property type="entry name" value="XPF_nuclease"/>
</dbReference>
<dbReference type="GO" id="GO:0003697">
    <property type="term" value="F:single-stranded DNA binding"/>
    <property type="evidence" value="ECO:0007669"/>
    <property type="project" value="TreeGrafter"/>
</dbReference>
<proteinExistence type="inferred from homology"/>
<dbReference type="RefSeq" id="XP_005778466.1">
    <property type="nucleotide sequence ID" value="XM_005778409.1"/>
</dbReference>
<dbReference type="STRING" id="2903.R1CTR4"/>
<comment type="subcellular location">
    <subcellularLocation>
        <location evidence="1">Nucleus</location>
    </subcellularLocation>
</comment>
<dbReference type="KEGG" id="ehx:EMIHUDRAFT_457443"/>
<evidence type="ECO:0000256" key="10">
    <source>
        <dbReference type="SAM" id="MobiDB-lite"/>
    </source>
</evidence>
<dbReference type="Proteomes" id="UP000013827">
    <property type="component" value="Unassembled WGS sequence"/>
</dbReference>
<dbReference type="Pfam" id="PF02732">
    <property type="entry name" value="ERCC4"/>
    <property type="match status" value="1"/>
</dbReference>
<reference evidence="13" key="1">
    <citation type="journal article" date="2013" name="Nature">
        <title>Pan genome of the phytoplankton Emiliania underpins its global distribution.</title>
        <authorList>
            <person name="Read B.A."/>
            <person name="Kegel J."/>
            <person name="Klute M.J."/>
            <person name="Kuo A."/>
            <person name="Lefebvre S.C."/>
            <person name="Maumus F."/>
            <person name="Mayer C."/>
            <person name="Miller J."/>
            <person name="Monier A."/>
            <person name="Salamov A."/>
            <person name="Young J."/>
            <person name="Aguilar M."/>
            <person name="Claverie J.M."/>
            <person name="Frickenhaus S."/>
            <person name="Gonzalez K."/>
            <person name="Herman E.K."/>
            <person name="Lin Y.C."/>
            <person name="Napier J."/>
            <person name="Ogata H."/>
            <person name="Sarno A.F."/>
            <person name="Shmutz J."/>
            <person name="Schroeder D."/>
            <person name="de Vargas C."/>
            <person name="Verret F."/>
            <person name="von Dassow P."/>
            <person name="Valentin K."/>
            <person name="Van de Peer Y."/>
            <person name="Wheeler G."/>
            <person name="Dacks J.B."/>
            <person name="Delwiche C.F."/>
            <person name="Dyhrman S.T."/>
            <person name="Glockner G."/>
            <person name="John U."/>
            <person name="Richards T."/>
            <person name="Worden A.Z."/>
            <person name="Zhang X."/>
            <person name="Grigoriev I.V."/>
            <person name="Allen A.E."/>
            <person name="Bidle K."/>
            <person name="Borodovsky M."/>
            <person name="Bowler C."/>
            <person name="Brownlee C."/>
            <person name="Cock J.M."/>
            <person name="Elias M."/>
            <person name="Gladyshev V.N."/>
            <person name="Groth M."/>
            <person name="Guda C."/>
            <person name="Hadaegh A."/>
            <person name="Iglesias-Rodriguez M.D."/>
            <person name="Jenkins J."/>
            <person name="Jones B.M."/>
            <person name="Lawson T."/>
            <person name="Leese F."/>
            <person name="Lindquist E."/>
            <person name="Lobanov A."/>
            <person name="Lomsadze A."/>
            <person name="Malik S.B."/>
            <person name="Marsh M.E."/>
            <person name="Mackinder L."/>
            <person name="Mock T."/>
            <person name="Mueller-Roeber B."/>
            <person name="Pagarete A."/>
            <person name="Parker M."/>
            <person name="Probert I."/>
            <person name="Quesneville H."/>
            <person name="Raines C."/>
            <person name="Rensing S.A."/>
            <person name="Riano-Pachon D.M."/>
            <person name="Richier S."/>
            <person name="Rokitta S."/>
            <person name="Shiraiwa Y."/>
            <person name="Soanes D.M."/>
            <person name="van der Giezen M."/>
            <person name="Wahlund T.M."/>
            <person name="Williams B."/>
            <person name="Wilson W."/>
            <person name="Wolfe G."/>
            <person name="Wurch L.L."/>
        </authorList>
    </citation>
    <scope>NUCLEOTIDE SEQUENCE</scope>
</reference>
<evidence type="ECO:0000256" key="9">
    <source>
        <dbReference type="ARBA" id="ARBA00023242"/>
    </source>
</evidence>
<keyword evidence="3" id="KW-0540">Nuclease</keyword>
<dbReference type="Gene3D" id="3.40.50.10130">
    <property type="match status" value="1"/>
</dbReference>
<dbReference type="GO" id="GO:0003684">
    <property type="term" value="F:damaged DNA binding"/>
    <property type="evidence" value="ECO:0007669"/>
    <property type="project" value="TreeGrafter"/>
</dbReference>
<keyword evidence="6" id="KW-0378">Hydrolase</keyword>
<dbReference type="GO" id="GO:0000014">
    <property type="term" value="F:single-stranded DNA endodeoxyribonuclease activity"/>
    <property type="evidence" value="ECO:0007669"/>
    <property type="project" value="TreeGrafter"/>
</dbReference>
<evidence type="ECO:0000313" key="12">
    <source>
        <dbReference type="EnsemblProtists" id="EOD26037"/>
    </source>
</evidence>
<protein>
    <recommendedName>
        <fullName evidence="11">ERCC4 domain-containing protein</fullName>
    </recommendedName>
</protein>
<evidence type="ECO:0000256" key="7">
    <source>
        <dbReference type="ARBA" id="ARBA00023125"/>
    </source>
</evidence>
<dbReference type="SUPFAM" id="SSF47781">
    <property type="entry name" value="RuvA domain 2-like"/>
    <property type="match status" value="1"/>
</dbReference>
<keyword evidence="9" id="KW-0539">Nucleus</keyword>
<evidence type="ECO:0000313" key="13">
    <source>
        <dbReference type="Proteomes" id="UP000013827"/>
    </source>
</evidence>
<keyword evidence="4" id="KW-0255">Endonuclease</keyword>
<dbReference type="HOGENOM" id="CLU_002265_2_0_1"/>
<dbReference type="InterPro" id="IPR011335">
    <property type="entry name" value="Restrct_endonuc-II-like"/>
</dbReference>
<feature type="domain" description="ERCC4" evidence="11">
    <location>
        <begin position="573"/>
        <end position="679"/>
    </location>
</feature>
<dbReference type="AlphaFoldDB" id="A0A0D3JRA2"/>
<evidence type="ECO:0000256" key="6">
    <source>
        <dbReference type="ARBA" id="ARBA00022801"/>
    </source>
</evidence>
<name>A0A0D3JRA2_EMIH1</name>
<evidence type="ECO:0000256" key="5">
    <source>
        <dbReference type="ARBA" id="ARBA00022763"/>
    </source>
</evidence>
<evidence type="ECO:0000256" key="8">
    <source>
        <dbReference type="ARBA" id="ARBA00023204"/>
    </source>
</evidence>
<accession>A0A0D3JRA2</accession>
<keyword evidence="8" id="KW-0234">DNA repair</keyword>
<dbReference type="GeneID" id="17271582"/>
<dbReference type="EnsemblProtists" id="EOD26037">
    <property type="protein sequence ID" value="EOD26037"/>
    <property type="gene ID" value="EMIHUDRAFT_457443"/>
</dbReference>
<evidence type="ECO:0000256" key="4">
    <source>
        <dbReference type="ARBA" id="ARBA00022759"/>
    </source>
</evidence>
<dbReference type="eggNOG" id="KOG0442">
    <property type="taxonomic scope" value="Eukaryota"/>
</dbReference>
<dbReference type="InterPro" id="IPR006166">
    <property type="entry name" value="ERCC4_domain"/>
</dbReference>
<evidence type="ECO:0000259" key="11">
    <source>
        <dbReference type="SMART" id="SM00891"/>
    </source>
</evidence>
<sequence>MQAALPPPPPAPLPAFLQAALAELEAEDSLLVLAKGLGVHAVLRRLVESQLGPENLVLVLNTSRDDEALLLSELAAAGHDEALVPPTINNEWSAPQRAERYLRGGVLLVTARILVVDMLCERLPTGLVTGVIVANAHRVTATSNVAFALRMYRQRTRAGSIRALSDDAAPLLRGYSRIERLLSTLFVRRLLLWPRFRAEVAACLSAAPPEVEELSVPLSPRASRLQLALLEALEACVGELRSSNPSVDALFKSFDSVVRAQLDPIWHKTSRRTRALVSDLQTIRRLPSLLVTFFEYLETVLDAATALHPSERPHWAVFVAARERVYSLQRTQPLLRVRRGGAVRLELEEHPKWSALLQLLREIASERAGGTTSAHGGGTTSADREPPVLLLVRDARTAVAVRQLLSYGARPLLEAASVYRGHSRALGGPPLSLADAGGLPALEEVALVQHGGRAFGLLSSLAPRHVLLYDPEPAMVRAIELEQARRCGGVCMRVLADSVEEQGYRSDLTAEKEAFEGLILAKGRMALPSEWEGRTAQQLPPQLRLEEEASAGSNAATLRGGRARASSSRGAPTAVVDLREFRSALPNMLQLHGVTLRPATLEAGRDGCRGEALLTVRRCEQATLEVGDYVLAPDLVVERKALPDLVQSLASGRLYNQAEAMLRTGSAVRRPTLLLEFDENRPRAELAADLSPNSTTSKLCLLLLHFPKLRLLWSRRPLHTIAIFDALKRGAPEPDVDKAAAVGTHAEQAAGQLFNMTPQDLLRSMPGVHAHNYRRLMNAVTNMHELSQLSLGRLAELLGEQNARRLHTFLHQSA</sequence>
<keyword evidence="5" id="KW-0227">DNA damage</keyword>
<dbReference type="GO" id="GO:1901255">
    <property type="term" value="P:nucleotide-excision repair involved in interstrand cross-link repair"/>
    <property type="evidence" value="ECO:0007669"/>
    <property type="project" value="TreeGrafter"/>
</dbReference>
<dbReference type="GO" id="GO:0000724">
    <property type="term" value="P:double-strand break repair via homologous recombination"/>
    <property type="evidence" value="ECO:0007669"/>
    <property type="project" value="TreeGrafter"/>
</dbReference>
<reference evidence="12" key="2">
    <citation type="submission" date="2024-10" db="UniProtKB">
        <authorList>
            <consortium name="EnsemblProtists"/>
        </authorList>
    </citation>
    <scope>IDENTIFICATION</scope>
</reference>
<evidence type="ECO:0000256" key="2">
    <source>
        <dbReference type="ARBA" id="ARBA00010015"/>
    </source>
</evidence>
<dbReference type="SMART" id="SM00891">
    <property type="entry name" value="ERCC4"/>
    <property type="match status" value="1"/>
</dbReference>
<dbReference type="GO" id="GO:0000712">
    <property type="term" value="P:resolution of meiotic recombination intermediates"/>
    <property type="evidence" value="ECO:0007669"/>
    <property type="project" value="TreeGrafter"/>
</dbReference>
<dbReference type="SUPFAM" id="SSF52980">
    <property type="entry name" value="Restriction endonuclease-like"/>
    <property type="match status" value="1"/>
</dbReference>
<dbReference type="PaxDb" id="2903-EOD26037"/>
<evidence type="ECO:0000256" key="1">
    <source>
        <dbReference type="ARBA" id="ARBA00004123"/>
    </source>
</evidence>
<comment type="similarity">
    <text evidence="2">Belongs to the XPF family.</text>
</comment>
<evidence type="ECO:0000256" key="3">
    <source>
        <dbReference type="ARBA" id="ARBA00022722"/>
    </source>
</evidence>
<feature type="region of interest" description="Disordered" evidence="10">
    <location>
        <begin position="547"/>
        <end position="568"/>
    </location>
</feature>
<keyword evidence="7" id="KW-0238">DNA-binding</keyword>
<organism evidence="12 13">
    <name type="scientific">Emiliania huxleyi (strain CCMP1516)</name>
    <dbReference type="NCBI Taxonomy" id="280463"/>
    <lineage>
        <taxon>Eukaryota</taxon>
        <taxon>Haptista</taxon>
        <taxon>Haptophyta</taxon>
        <taxon>Prymnesiophyceae</taxon>
        <taxon>Isochrysidales</taxon>
        <taxon>Noelaerhabdaceae</taxon>
        <taxon>Emiliania</taxon>
    </lineage>
</organism>
<dbReference type="PANTHER" id="PTHR10150">
    <property type="entry name" value="DNA REPAIR ENDONUCLEASE XPF"/>
    <property type="match status" value="1"/>
</dbReference>
<keyword evidence="13" id="KW-1185">Reference proteome</keyword>